<accession>A0AAD6SM21</accession>
<keyword evidence="3" id="KW-1185">Reference proteome</keyword>
<dbReference type="Proteomes" id="UP001218188">
    <property type="component" value="Unassembled WGS sequence"/>
</dbReference>
<comment type="caution">
    <text evidence="2">The sequence shown here is derived from an EMBL/GenBank/DDBJ whole genome shotgun (WGS) entry which is preliminary data.</text>
</comment>
<proteinExistence type="predicted"/>
<evidence type="ECO:0000313" key="3">
    <source>
        <dbReference type="Proteomes" id="UP001218188"/>
    </source>
</evidence>
<reference evidence="2" key="1">
    <citation type="submission" date="2023-03" db="EMBL/GenBank/DDBJ databases">
        <title>Massive genome expansion in bonnet fungi (Mycena s.s.) driven by repeated elements and novel gene families across ecological guilds.</title>
        <authorList>
            <consortium name="Lawrence Berkeley National Laboratory"/>
            <person name="Harder C.B."/>
            <person name="Miyauchi S."/>
            <person name="Viragh M."/>
            <person name="Kuo A."/>
            <person name="Thoen E."/>
            <person name="Andreopoulos B."/>
            <person name="Lu D."/>
            <person name="Skrede I."/>
            <person name="Drula E."/>
            <person name="Henrissat B."/>
            <person name="Morin E."/>
            <person name="Kohler A."/>
            <person name="Barry K."/>
            <person name="LaButti K."/>
            <person name="Morin E."/>
            <person name="Salamov A."/>
            <person name="Lipzen A."/>
            <person name="Mereny Z."/>
            <person name="Hegedus B."/>
            <person name="Baldrian P."/>
            <person name="Stursova M."/>
            <person name="Weitz H."/>
            <person name="Taylor A."/>
            <person name="Grigoriev I.V."/>
            <person name="Nagy L.G."/>
            <person name="Martin F."/>
            <person name="Kauserud H."/>
        </authorList>
    </citation>
    <scope>NUCLEOTIDE SEQUENCE</scope>
    <source>
        <strain evidence="2">CBHHK200</strain>
    </source>
</reference>
<keyword evidence="1" id="KW-1133">Transmembrane helix</keyword>
<evidence type="ECO:0000256" key="1">
    <source>
        <dbReference type="SAM" id="Phobius"/>
    </source>
</evidence>
<keyword evidence="1" id="KW-0472">Membrane</keyword>
<organism evidence="2 3">
    <name type="scientific">Mycena alexandri</name>
    <dbReference type="NCBI Taxonomy" id="1745969"/>
    <lineage>
        <taxon>Eukaryota</taxon>
        <taxon>Fungi</taxon>
        <taxon>Dikarya</taxon>
        <taxon>Basidiomycota</taxon>
        <taxon>Agaricomycotina</taxon>
        <taxon>Agaricomycetes</taxon>
        <taxon>Agaricomycetidae</taxon>
        <taxon>Agaricales</taxon>
        <taxon>Marasmiineae</taxon>
        <taxon>Mycenaceae</taxon>
        <taxon>Mycena</taxon>
    </lineage>
</organism>
<dbReference type="EMBL" id="JARJCM010000116">
    <property type="protein sequence ID" value="KAJ7028122.1"/>
    <property type="molecule type" value="Genomic_DNA"/>
</dbReference>
<feature type="transmembrane region" description="Helical" evidence="1">
    <location>
        <begin position="63"/>
        <end position="82"/>
    </location>
</feature>
<gene>
    <name evidence="2" type="ORF">C8F04DRAFT_1120562</name>
</gene>
<protein>
    <submittedName>
        <fullName evidence="2">Uncharacterized protein</fullName>
    </submittedName>
</protein>
<dbReference type="AlphaFoldDB" id="A0AAD6SM21"/>
<sequence>MFPFFLSFLFHLVFVAYSVSYIYLSRFRWLHTSIYSLSHSLHPSLSALTYIHPSRLSFTYNPTIPALHSFCPIVFFFLLSYFRPLQSLSSRTMPWFVAWTLLV</sequence>
<keyword evidence="1" id="KW-0812">Transmembrane</keyword>
<name>A0AAD6SM21_9AGAR</name>
<evidence type="ECO:0000313" key="2">
    <source>
        <dbReference type="EMBL" id="KAJ7028122.1"/>
    </source>
</evidence>